<dbReference type="Gene3D" id="3.40.1280.10">
    <property type="match status" value="1"/>
</dbReference>
<dbReference type="InterPro" id="IPR023148">
    <property type="entry name" value="tRNA_m1G_MeTrfase_C_sf"/>
</dbReference>
<comment type="catalytic activity">
    <reaction evidence="14 15 16">
        <text>guanosine(37) in tRNA + S-adenosyl-L-methionine = N(1)-methylguanosine(37) in tRNA + S-adenosyl-L-homocysteine + H(+)</text>
        <dbReference type="Rhea" id="RHEA:36899"/>
        <dbReference type="Rhea" id="RHEA-COMP:10145"/>
        <dbReference type="Rhea" id="RHEA-COMP:10147"/>
        <dbReference type="ChEBI" id="CHEBI:15378"/>
        <dbReference type="ChEBI" id="CHEBI:57856"/>
        <dbReference type="ChEBI" id="CHEBI:59789"/>
        <dbReference type="ChEBI" id="CHEBI:73542"/>
        <dbReference type="ChEBI" id="CHEBI:74269"/>
        <dbReference type="EC" id="2.1.1.228"/>
    </reaction>
</comment>
<dbReference type="InterPro" id="IPR029028">
    <property type="entry name" value="Alpha/beta_knot_MTases"/>
</dbReference>
<dbReference type="NCBIfam" id="TIGR00088">
    <property type="entry name" value="trmD"/>
    <property type="match status" value="1"/>
</dbReference>
<dbReference type="Gene3D" id="1.10.1270.20">
    <property type="entry name" value="tRNA(m1g37)methyltransferase, domain 2"/>
    <property type="match status" value="1"/>
</dbReference>
<feature type="coiled-coil region" evidence="17">
    <location>
        <begin position="221"/>
        <end position="248"/>
    </location>
</feature>
<keyword evidence="10 15" id="KW-0949">S-adenosyl-L-methionine</keyword>
<dbReference type="HAMAP" id="MF_00605">
    <property type="entry name" value="TrmD"/>
    <property type="match status" value="1"/>
</dbReference>
<evidence type="ECO:0000313" key="19">
    <source>
        <dbReference type="EMBL" id="WAN63205.1"/>
    </source>
</evidence>
<evidence type="ECO:0000256" key="8">
    <source>
        <dbReference type="ARBA" id="ARBA00022603"/>
    </source>
</evidence>
<dbReference type="InterPro" id="IPR002649">
    <property type="entry name" value="tRNA_m1G_MeTrfase_TrmD"/>
</dbReference>
<keyword evidence="9 15" id="KW-0808">Transferase</keyword>
<dbReference type="Pfam" id="PF01746">
    <property type="entry name" value="tRNA_m1G_MT"/>
    <property type="match status" value="1"/>
</dbReference>
<evidence type="ECO:0000256" key="1">
    <source>
        <dbReference type="ARBA" id="ARBA00002634"/>
    </source>
</evidence>
<comment type="subcellular location">
    <subcellularLocation>
        <location evidence="2 15 16">Cytoplasm</location>
    </subcellularLocation>
</comment>
<dbReference type="InterPro" id="IPR029026">
    <property type="entry name" value="tRNA_m1G_MTases_N"/>
</dbReference>
<organism evidence="19 20">
    <name type="scientific">Candidatus Phytoplasma rubi</name>
    <dbReference type="NCBI Taxonomy" id="399025"/>
    <lineage>
        <taxon>Bacteria</taxon>
        <taxon>Bacillati</taxon>
        <taxon>Mycoplasmatota</taxon>
        <taxon>Mollicutes</taxon>
        <taxon>Acholeplasmatales</taxon>
        <taxon>Acholeplasmataceae</taxon>
        <taxon>Candidatus Phytoplasma</taxon>
        <taxon>16SrV (Elm yellows group)</taxon>
    </lineage>
</organism>
<keyword evidence="11 15" id="KW-0819">tRNA processing</keyword>
<reference evidence="19 20" key="1">
    <citation type="journal article" date="2023" name="Microbiol. Resour. Announc.">
        <title>Complete Genome of 'Candidatus Phytoplasma rubi' RS, a Phytopathogenic Bacterium Associated with Rubus Stunt Disease.</title>
        <authorList>
            <person name="Duckeck D."/>
            <person name="Zubert C."/>
            <person name="Bohm J.W."/>
            <person name="Carminati G."/>
            <person name="Schneider B."/>
            <person name="Kube M."/>
        </authorList>
    </citation>
    <scope>NUCLEOTIDE SEQUENCE [LARGE SCALE GENOMIC DNA]</scope>
    <source>
        <strain evidence="19 20">RS</strain>
    </source>
</reference>
<evidence type="ECO:0000256" key="13">
    <source>
        <dbReference type="ARBA" id="ARBA00033392"/>
    </source>
</evidence>
<dbReference type="Proteomes" id="UP001164727">
    <property type="component" value="Chromosome"/>
</dbReference>
<dbReference type="EC" id="2.1.1.228" evidence="5 15"/>
<sequence>MQFDIITIFPNFFDNLLNNSIMKRAQEKNKVQINIHDLRKYSQNKHHQVDDTPYGGDYGMLLSFPPFYECLQKIKRTDRTKVILLSPQGNLLNQYKAIKYLKDYSHLIILCGNYEGVDERILNYVDEEVSIGDYILTGGEFGAIILMNVLIRLLPGVIKQESYLRDSHQTGLLKYPQYTKPRNYKEYKVPKILLSGNHSKIAKWRQKESLRNTFLKRPDLLEKINLDLESQKLLIEIQKEENEGIENEF</sequence>
<evidence type="ECO:0000256" key="4">
    <source>
        <dbReference type="ARBA" id="ARBA00011738"/>
    </source>
</evidence>
<evidence type="ECO:0000256" key="14">
    <source>
        <dbReference type="ARBA" id="ARBA00047783"/>
    </source>
</evidence>
<dbReference type="PIRSF" id="PIRSF000386">
    <property type="entry name" value="tRNA_mtase"/>
    <property type="match status" value="1"/>
</dbReference>
<evidence type="ECO:0000256" key="3">
    <source>
        <dbReference type="ARBA" id="ARBA00007630"/>
    </source>
</evidence>
<evidence type="ECO:0000256" key="2">
    <source>
        <dbReference type="ARBA" id="ARBA00004496"/>
    </source>
</evidence>
<evidence type="ECO:0000256" key="11">
    <source>
        <dbReference type="ARBA" id="ARBA00022694"/>
    </source>
</evidence>
<accession>A0ABY7BRX2</accession>
<feature type="domain" description="tRNA methyltransferase TRMD/TRM10-type" evidence="18">
    <location>
        <begin position="1"/>
        <end position="223"/>
    </location>
</feature>
<feature type="binding site" evidence="15">
    <location>
        <begin position="131"/>
        <end position="136"/>
    </location>
    <ligand>
        <name>S-adenosyl-L-methionine</name>
        <dbReference type="ChEBI" id="CHEBI:59789"/>
    </ligand>
</feature>
<evidence type="ECO:0000256" key="9">
    <source>
        <dbReference type="ARBA" id="ARBA00022679"/>
    </source>
</evidence>
<comment type="function">
    <text evidence="1 15 16">Specifically methylates guanosine-37 in various tRNAs.</text>
</comment>
<evidence type="ECO:0000256" key="7">
    <source>
        <dbReference type="ARBA" id="ARBA00022490"/>
    </source>
</evidence>
<keyword evidence="7 15" id="KW-0963">Cytoplasm</keyword>
<dbReference type="PANTHER" id="PTHR46417:SF1">
    <property type="entry name" value="TRNA (GUANINE-N(1)-)-METHYLTRANSFERASE"/>
    <property type="match status" value="1"/>
</dbReference>
<dbReference type="InterPro" id="IPR016009">
    <property type="entry name" value="tRNA_MeTrfase_TRMD/TRM10"/>
</dbReference>
<evidence type="ECO:0000259" key="18">
    <source>
        <dbReference type="Pfam" id="PF01746"/>
    </source>
</evidence>
<dbReference type="CDD" id="cd18080">
    <property type="entry name" value="TrmD-like"/>
    <property type="match status" value="1"/>
</dbReference>
<dbReference type="SUPFAM" id="SSF75217">
    <property type="entry name" value="alpha/beta knot"/>
    <property type="match status" value="1"/>
</dbReference>
<evidence type="ECO:0000313" key="20">
    <source>
        <dbReference type="Proteomes" id="UP001164727"/>
    </source>
</evidence>
<protein>
    <recommendedName>
        <fullName evidence="6 15">tRNA (guanine-N(1)-)-methyltransferase</fullName>
        <ecNumber evidence="5 15">2.1.1.228</ecNumber>
    </recommendedName>
    <alternativeName>
        <fullName evidence="12 15">M1G-methyltransferase</fullName>
    </alternativeName>
    <alternativeName>
        <fullName evidence="13 15">tRNA [GM37] methyltransferase</fullName>
    </alternativeName>
</protein>
<keyword evidence="17" id="KW-0175">Coiled coil</keyword>
<evidence type="ECO:0000256" key="17">
    <source>
        <dbReference type="SAM" id="Coils"/>
    </source>
</evidence>
<proteinExistence type="inferred from homology"/>
<evidence type="ECO:0000256" key="16">
    <source>
        <dbReference type="RuleBase" id="RU003464"/>
    </source>
</evidence>
<feature type="binding site" evidence="15">
    <location>
        <position position="112"/>
    </location>
    <ligand>
        <name>S-adenosyl-L-methionine</name>
        <dbReference type="ChEBI" id="CHEBI:59789"/>
    </ligand>
</feature>
<dbReference type="EMBL" id="CP114006">
    <property type="protein sequence ID" value="WAN63205.1"/>
    <property type="molecule type" value="Genomic_DNA"/>
</dbReference>
<evidence type="ECO:0000256" key="10">
    <source>
        <dbReference type="ARBA" id="ARBA00022691"/>
    </source>
</evidence>
<dbReference type="PANTHER" id="PTHR46417">
    <property type="entry name" value="TRNA (GUANINE-N(1)-)-METHYLTRANSFERASE"/>
    <property type="match status" value="1"/>
</dbReference>
<dbReference type="NCBIfam" id="NF000648">
    <property type="entry name" value="PRK00026.1"/>
    <property type="match status" value="1"/>
</dbReference>
<name>A0ABY7BRX2_9MOLU</name>
<keyword evidence="8 15" id="KW-0489">Methyltransferase</keyword>
<evidence type="ECO:0000256" key="5">
    <source>
        <dbReference type="ARBA" id="ARBA00012807"/>
    </source>
</evidence>
<gene>
    <name evidence="15" type="primary">trmD</name>
    <name evidence="19" type="ORF">RS022_02440</name>
</gene>
<evidence type="ECO:0000256" key="15">
    <source>
        <dbReference type="HAMAP-Rule" id="MF_00605"/>
    </source>
</evidence>
<dbReference type="RefSeq" id="WP_268850044.1">
    <property type="nucleotide sequence ID" value="NZ_CP114006.1"/>
</dbReference>
<evidence type="ECO:0000256" key="12">
    <source>
        <dbReference type="ARBA" id="ARBA00029736"/>
    </source>
</evidence>
<keyword evidence="20" id="KW-1185">Reference proteome</keyword>
<comment type="subunit">
    <text evidence="4 15 16">Homodimer.</text>
</comment>
<comment type="similarity">
    <text evidence="3 15 16">Belongs to the RNA methyltransferase TrmD family.</text>
</comment>
<evidence type="ECO:0000256" key="6">
    <source>
        <dbReference type="ARBA" id="ARBA00014679"/>
    </source>
</evidence>